<dbReference type="EMBL" id="CM055110">
    <property type="protein sequence ID" value="KAJ7520356.1"/>
    <property type="molecule type" value="Genomic_DNA"/>
</dbReference>
<accession>A0ACC2AS39</accession>
<sequence length="521" mass="57761">MVPKYVSFVLTAICLAIILLTTGFSHTVAENARAYHLDGGEQVNQMDNLRNIRTVEKALDFLNRAAETVGVDNSNCRSQINTALEALYLAKTYLVDENGDLMGQLESAKKALSSCNNTIATWKTVDLGRVVLHLAKRALENVEAVMESLNMFVSHSASYPDVEPNWTVNWKGIQTYSASIDYVAYGTKCQFTRSGSGRALPSCAFGFAAGVTGGANGQSYVVTSSDDNPTSPQPGTLRYGLNLARKDNKGIWITFERDMLIVLYDKLWIMNSTTIDGRGVNVTITKQPVVLCGVTNVILHNFQVNSIDNSDTVHIFDGSTKVWVDHITSFDADKGLVSVVQGSTDVTISNCRLSNLNFNMLLGASDYDFEDKNMRITVYRNWFRDSFQRMPHCRLGYCHVSNNLYTNWGFYAIGARVHATILSEQNLFIAGERKEATPWFPGAAEVSGFDDTSIIQSVQDEFRNGTTFHQFLQFGTGDGLPYLSDRSYPRIHPTRTLDDLLQRCAGAQFGFNLRTCLSGTD</sequence>
<name>A0ACC2AS39_DIPCM</name>
<proteinExistence type="predicted"/>
<keyword evidence="2" id="KW-1185">Reference proteome</keyword>
<organism evidence="1 2">
    <name type="scientific">Diphasiastrum complanatum</name>
    <name type="common">Issler's clubmoss</name>
    <name type="synonym">Lycopodium complanatum</name>
    <dbReference type="NCBI Taxonomy" id="34168"/>
    <lineage>
        <taxon>Eukaryota</taxon>
        <taxon>Viridiplantae</taxon>
        <taxon>Streptophyta</taxon>
        <taxon>Embryophyta</taxon>
        <taxon>Tracheophyta</taxon>
        <taxon>Lycopodiopsida</taxon>
        <taxon>Lycopodiales</taxon>
        <taxon>Lycopodiaceae</taxon>
        <taxon>Lycopodioideae</taxon>
        <taxon>Diphasiastrum</taxon>
    </lineage>
</organism>
<comment type="caution">
    <text evidence="1">The sequence shown here is derived from an EMBL/GenBank/DDBJ whole genome shotgun (WGS) entry which is preliminary data.</text>
</comment>
<protein>
    <submittedName>
        <fullName evidence="1">Uncharacterized protein</fullName>
    </submittedName>
</protein>
<dbReference type="Proteomes" id="UP001162992">
    <property type="component" value="Chromosome 19"/>
</dbReference>
<gene>
    <name evidence="1" type="ORF">O6H91_19G002300</name>
</gene>
<evidence type="ECO:0000313" key="2">
    <source>
        <dbReference type="Proteomes" id="UP001162992"/>
    </source>
</evidence>
<reference evidence="2" key="1">
    <citation type="journal article" date="2024" name="Proc. Natl. Acad. Sci. U.S.A.">
        <title>Extraordinary preservation of gene collinearity over three hundred million years revealed in homosporous lycophytes.</title>
        <authorList>
            <person name="Li C."/>
            <person name="Wickell D."/>
            <person name="Kuo L.Y."/>
            <person name="Chen X."/>
            <person name="Nie B."/>
            <person name="Liao X."/>
            <person name="Peng D."/>
            <person name="Ji J."/>
            <person name="Jenkins J."/>
            <person name="Williams M."/>
            <person name="Shu S."/>
            <person name="Plott C."/>
            <person name="Barry K."/>
            <person name="Rajasekar S."/>
            <person name="Grimwood J."/>
            <person name="Han X."/>
            <person name="Sun S."/>
            <person name="Hou Z."/>
            <person name="He W."/>
            <person name="Dai G."/>
            <person name="Sun C."/>
            <person name="Schmutz J."/>
            <person name="Leebens-Mack J.H."/>
            <person name="Li F.W."/>
            <person name="Wang L."/>
        </authorList>
    </citation>
    <scope>NUCLEOTIDE SEQUENCE [LARGE SCALE GENOMIC DNA]</scope>
    <source>
        <strain evidence="2">cv. PW_Plant_1</strain>
    </source>
</reference>
<evidence type="ECO:0000313" key="1">
    <source>
        <dbReference type="EMBL" id="KAJ7520356.1"/>
    </source>
</evidence>